<organism evidence="1 2">
    <name type="scientific">Bariatricus massiliensis</name>
    <dbReference type="NCBI Taxonomy" id="1745713"/>
    <lineage>
        <taxon>Bacteria</taxon>
        <taxon>Bacillati</taxon>
        <taxon>Bacillota</taxon>
        <taxon>Clostridia</taxon>
        <taxon>Lachnospirales</taxon>
        <taxon>Lachnospiraceae</taxon>
        <taxon>Bariatricus</taxon>
    </lineage>
</organism>
<sequence>MTNHIIVTIGRQFGSGGHEIGNKLAERLDIPLYDRNLVNMAAEQMKISPDAAEEVDETGLSRFLAYYASAPVDYSSYYMTNIEMGQPLSEQLYQVQSEIIKRLAGRSSCVIVGRCADSLLADEPNLINVFITASKEDRVKRIVEKYGLTERKAAERIKKIDRERRYYYELHTGKDWGSIESHDMLLNVSAMGIDGAVDALEALYKAKK</sequence>
<dbReference type="Pfam" id="PF13189">
    <property type="entry name" value="Cytidylate_kin2"/>
    <property type="match status" value="1"/>
</dbReference>
<name>A0ABS8DEE0_9FIRM</name>
<evidence type="ECO:0000313" key="2">
    <source>
        <dbReference type="Proteomes" id="UP001299546"/>
    </source>
</evidence>
<protein>
    <submittedName>
        <fullName evidence="1">Cytidylate kinase-like family protein</fullName>
    </submittedName>
</protein>
<gene>
    <name evidence="1" type="ORF">LIZ65_05700</name>
</gene>
<reference evidence="1 2" key="1">
    <citation type="submission" date="2021-10" db="EMBL/GenBank/DDBJ databases">
        <title>Collection of gut derived symbiotic bacterial strains cultured from healthy donors.</title>
        <authorList>
            <person name="Lin H."/>
            <person name="Littmann E."/>
            <person name="Kohout C."/>
            <person name="Pamer E.G."/>
        </authorList>
    </citation>
    <scope>NUCLEOTIDE SEQUENCE [LARGE SCALE GENOMIC DNA]</scope>
    <source>
        <strain evidence="1 2">DFI.1.165</strain>
    </source>
</reference>
<comment type="caution">
    <text evidence="1">The sequence shown here is derived from an EMBL/GenBank/DDBJ whole genome shotgun (WGS) entry which is preliminary data.</text>
</comment>
<dbReference type="EMBL" id="JAJCIS010000002">
    <property type="protein sequence ID" value="MCB7386776.1"/>
    <property type="molecule type" value="Genomic_DNA"/>
</dbReference>
<keyword evidence="2" id="KW-1185">Reference proteome</keyword>
<evidence type="ECO:0000313" key="1">
    <source>
        <dbReference type="EMBL" id="MCB7386776.1"/>
    </source>
</evidence>
<dbReference type="SUPFAM" id="SSF52540">
    <property type="entry name" value="P-loop containing nucleoside triphosphate hydrolases"/>
    <property type="match status" value="1"/>
</dbReference>
<proteinExistence type="predicted"/>
<accession>A0ABS8DEE0</accession>
<dbReference type="RefSeq" id="WP_066736355.1">
    <property type="nucleotide sequence ID" value="NZ_JAJCIQ010000002.1"/>
</dbReference>
<dbReference type="Proteomes" id="UP001299546">
    <property type="component" value="Unassembled WGS sequence"/>
</dbReference>
<dbReference type="InterPro" id="IPR027417">
    <property type="entry name" value="P-loop_NTPase"/>
</dbReference>
<dbReference type="Gene3D" id="3.40.50.300">
    <property type="entry name" value="P-loop containing nucleotide triphosphate hydrolases"/>
    <property type="match status" value="1"/>
</dbReference>